<accession>M2XQ27</accession>
<proteinExistence type="predicted"/>
<reference evidence="2" key="1">
    <citation type="journal article" date="2013" name="Science">
        <title>Gene transfer from bacteria and archaea facilitated evolution of an extremophilic eukaryote.</title>
        <authorList>
            <person name="Schonknecht G."/>
            <person name="Chen W.H."/>
            <person name="Ternes C.M."/>
            <person name="Barbier G.G."/>
            <person name="Shrestha R.P."/>
            <person name="Stanke M."/>
            <person name="Brautigam A."/>
            <person name="Baker B.J."/>
            <person name="Banfield J.F."/>
            <person name="Garavito R.M."/>
            <person name="Carr K."/>
            <person name="Wilkerson C."/>
            <person name="Rensing S.A."/>
            <person name="Gagneul D."/>
            <person name="Dickenson N.E."/>
            <person name="Oesterhelt C."/>
            <person name="Lercher M.J."/>
            <person name="Weber A.P."/>
        </authorList>
    </citation>
    <scope>NUCLEOTIDE SEQUENCE [LARGE SCALE GENOMIC DNA]</scope>
    <source>
        <strain evidence="2">074W</strain>
    </source>
</reference>
<dbReference type="Gramene" id="EME25728">
    <property type="protein sequence ID" value="EME25728"/>
    <property type="gene ID" value="Gasu_66120"/>
</dbReference>
<dbReference type="GeneID" id="17084721"/>
<dbReference type="AlphaFoldDB" id="M2XQ27"/>
<evidence type="ECO:0000313" key="2">
    <source>
        <dbReference type="Proteomes" id="UP000030680"/>
    </source>
</evidence>
<sequence>MYLSYLSLGKKQERVLQRYDEFIKRGRVLLPRLESQFHPIVLVEYSFSSKQLDWFWYDMSLTPNCYCNFTKCYLFICFTVRLYFTINQSISNLRIYLNYNDNSHSLQVVSNFEYCFKLSKPPFELFG</sequence>
<dbReference type="KEGG" id="gsl:Gasu_66120"/>
<dbReference type="EMBL" id="KB454895">
    <property type="protein sequence ID" value="EME25728.1"/>
    <property type="molecule type" value="Genomic_DNA"/>
</dbReference>
<dbReference type="RefSeq" id="XP_005702248.1">
    <property type="nucleotide sequence ID" value="XM_005702191.1"/>
</dbReference>
<dbReference type="Proteomes" id="UP000030680">
    <property type="component" value="Unassembled WGS sequence"/>
</dbReference>
<evidence type="ECO:0000313" key="1">
    <source>
        <dbReference type="EMBL" id="EME25728.1"/>
    </source>
</evidence>
<keyword evidence="2" id="KW-1185">Reference proteome</keyword>
<protein>
    <submittedName>
        <fullName evidence="1">Uncharacterized protein</fullName>
    </submittedName>
</protein>
<gene>
    <name evidence="1" type="ORF">Gasu_66120</name>
</gene>
<organism evidence="1 2">
    <name type="scientific">Galdieria sulphuraria</name>
    <name type="common">Red alga</name>
    <dbReference type="NCBI Taxonomy" id="130081"/>
    <lineage>
        <taxon>Eukaryota</taxon>
        <taxon>Rhodophyta</taxon>
        <taxon>Bangiophyceae</taxon>
        <taxon>Galdieriales</taxon>
        <taxon>Galdieriaceae</taxon>
        <taxon>Galdieria</taxon>
    </lineage>
</organism>
<name>M2XQ27_GALSU</name>